<keyword evidence="8" id="KW-1185">Reference proteome</keyword>
<dbReference type="PROSITE" id="PS50895">
    <property type="entry name" value="SURF1"/>
    <property type="match status" value="1"/>
</dbReference>
<gene>
    <name evidence="7" type="ORF">SAMN04489707_100185</name>
</gene>
<feature type="transmembrane region" description="Helical" evidence="6">
    <location>
        <begin position="216"/>
        <end position="236"/>
    </location>
</feature>
<accession>A0A1I7F0G3</accession>
<keyword evidence="5 6" id="KW-0472">Membrane</keyword>
<keyword evidence="3 6" id="KW-0812">Transmembrane</keyword>
<organism evidence="7 8">
    <name type="scientific">Paenacidovorax caeni</name>
    <dbReference type="NCBI Taxonomy" id="343013"/>
    <lineage>
        <taxon>Bacteria</taxon>
        <taxon>Pseudomonadati</taxon>
        <taxon>Pseudomonadota</taxon>
        <taxon>Betaproteobacteria</taxon>
        <taxon>Burkholderiales</taxon>
        <taxon>Comamonadaceae</taxon>
        <taxon>Paenacidovorax</taxon>
    </lineage>
</organism>
<sequence length="242" mass="26565">MLHTVSARWRFALVTGAALAGVLATASLGFWQLDRAAQKEALQAAMDAREQQAPLDGAAAIAALAPSERLHRAVYLQGRWQAEHTVYLDNRQMHGRPGFYVLTPLRLDPGPGVVLVQRGWIARDFQERTRLAPVETPPGLVRIAGRVAGAPSRLYDFAPAAAEPGSSPIRQNLDLDAFRARTGLDLAPWTVVQTGAPSEGLLRDWPSVGSGVHKHYGYAFQWFGLCGLMALLYVWFQFVRRA</sequence>
<evidence type="ECO:0000256" key="4">
    <source>
        <dbReference type="ARBA" id="ARBA00022989"/>
    </source>
</evidence>
<dbReference type="CDD" id="cd06662">
    <property type="entry name" value="SURF1"/>
    <property type="match status" value="1"/>
</dbReference>
<dbReference type="Proteomes" id="UP000183656">
    <property type="component" value="Unassembled WGS sequence"/>
</dbReference>
<dbReference type="PANTHER" id="PTHR23427:SF2">
    <property type="entry name" value="SURFEIT LOCUS PROTEIN 1"/>
    <property type="match status" value="1"/>
</dbReference>
<evidence type="ECO:0000256" key="6">
    <source>
        <dbReference type="RuleBase" id="RU363076"/>
    </source>
</evidence>
<dbReference type="InterPro" id="IPR045214">
    <property type="entry name" value="Surf1/Surf4"/>
</dbReference>
<name>A0A1I7F0G3_9BURK</name>
<comment type="subcellular location">
    <subcellularLocation>
        <location evidence="6">Cell membrane</location>
        <topology evidence="6">Multi-pass membrane protein</topology>
    </subcellularLocation>
    <subcellularLocation>
        <location evidence="1">Membrane</location>
    </subcellularLocation>
</comment>
<comment type="similarity">
    <text evidence="2 6">Belongs to the SURF1 family.</text>
</comment>
<proteinExistence type="inferred from homology"/>
<dbReference type="PANTHER" id="PTHR23427">
    <property type="entry name" value="SURFEIT LOCUS PROTEIN"/>
    <property type="match status" value="1"/>
</dbReference>
<evidence type="ECO:0000256" key="1">
    <source>
        <dbReference type="ARBA" id="ARBA00004370"/>
    </source>
</evidence>
<keyword evidence="6" id="KW-1003">Cell membrane</keyword>
<comment type="caution">
    <text evidence="6">Lacks conserved residue(s) required for the propagation of feature annotation.</text>
</comment>
<evidence type="ECO:0000256" key="3">
    <source>
        <dbReference type="ARBA" id="ARBA00022692"/>
    </source>
</evidence>
<dbReference type="EMBL" id="FPBX01000001">
    <property type="protein sequence ID" value="SFU29647.1"/>
    <property type="molecule type" value="Genomic_DNA"/>
</dbReference>
<dbReference type="Pfam" id="PF02104">
    <property type="entry name" value="SURF1"/>
    <property type="match status" value="1"/>
</dbReference>
<dbReference type="RefSeq" id="WP_054255535.1">
    <property type="nucleotide sequence ID" value="NZ_CYIG01000007.1"/>
</dbReference>
<dbReference type="AlphaFoldDB" id="A0A1I7F0G3"/>
<dbReference type="InterPro" id="IPR002994">
    <property type="entry name" value="Surf1/Shy1"/>
</dbReference>
<reference evidence="7 8" key="1">
    <citation type="submission" date="2016-10" db="EMBL/GenBank/DDBJ databases">
        <authorList>
            <person name="de Groot N.N."/>
        </authorList>
    </citation>
    <scope>NUCLEOTIDE SEQUENCE [LARGE SCALE GENOMIC DNA]</scope>
    <source>
        <strain evidence="7 8">R-24608</strain>
    </source>
</reference>
<keyword evidence="4 6" id="KW-1133">Transmembrane helix</keyword>
<dbReference type="STRING" id="343013.SAMN04489707_100185"/>
<evidence type="ECO:0000313" key="7">
    <source>
        <dbReference type="EMBL" id="SFU29647.1"/>
    </source>
</evidence>
<protein>
    <recommendedName>
        <fullName evidence="6">SURF1-like protein</fullName>
    </recommendedName>
</protein>
<evidence type="ECO:0000256" key="5">
    <source>
        <dbReference type="ARBA" id="ARBA00023136"/>
    </source>
</evidence>
<evidence type="ECO:0000256" key="2">
    <source>
        <dbReference type="ARBA" id="ARBA00007165"/>
    </source>
</evidence>
<dbReference type="GO" id="GO:0005886">
    <property type="term" value="C:plasma membrane"/>
    <property type="evidence" value="ECO:0007669"/>
    <property type="project" value="UniProtKB-SubCell"/>
</dbReference>
<evidence type="ECO:0000313" key="8">
    <source>
        <dbReference type="Proteomes" id="UP000183656"/>
    </source>
</evidence>
<dbReference type="OrthoDB" id="9789940at2"/>